<evidence type="ECO:0000256" key="3">
    <source>
        <dbReference type="ARBA" id="ARBA00022806"/>
    </source>
</evidence>
<dbReference type="Proteomes" id="UP001176961">
    <property type="component" value="Unassembled WGS sequence"/>
</dbReference>
<feature type="region of interest" description="Disordered" evidence="5">
    <location>
        <begin position="1208"/>
        <end position="1235"/>
    </location>
</feature>
<keyword evidence="9" id="KW-1185">Reference proteome</keyword>
<feature type="domain" description="Helicase ATP-binding" evidence="6">
    <location>
        <begin position="793"/>
        <end position="963"/>
    </location>
</feature>
<dbReference type="SMART" id="SM00487">
    <property type="entry name" value="DEXDc"/>
    <property type="match status" value="1"/>
</dbReference>
<gene>
    <name evidence="8" type="ORF">CYNAS_LOCUS10911</name>
</gene>
<dbReference type="SUPFAM" id="SSF52540">
    <property type="entry name" value="P-loop containing nucleoside triphosphate hydrolases"/>
    <property type="match status" value="1"/>
</dbReference>
<dbReference type="PROSITE" id="PS51192">
    <property type="entry name" value="HELICASE_ATP_BIND_1"/>
    <property type="match status" value="1"/>
</dbReference>
<dbReference type="InterPro" id="IPR014001">
    <property type="entry name" value="Helicase_ATP-bd"/>
</dbReference>
<dbReference type="FunFam" id="3.40.50.300:FF:001039">
    <property type="entry name" value="ATP-dependent RNA helicase DDX60"/>
    <property type="match status" value="1"/>
</dbReference>
<dbReference type="GO" id="GO:0003676">
    <property type="term" value="F:nucleic acid binding"/>
    <property type="evidence" value="ECO:0007669"/>
    <property type="project" value="InterPro"/>
</dbReference>
<proteinExistence type="predicted"/>
<feature type="compositionally biased region" description="Basic and acidic residues" evidence="5">
    <location>
        <begin position="1211"/>
        <end position="1220"/>
    </location>
</feature>
<evidence type="ECO:0000259" key="7">
    <source>
        <dbReference type="PROSITE" id="PS51194"/>
    </source>
</evidence>
<evidence type="ECO:0008006" key="10">
    <source>
        <dbReference type="Google" id="ProtNLM"/>
    </source>
</evidence>
<dbReference type="GO" id="GO:0005737">
    <property type="term" value="C:cytoplasm"/>
    <property type="evidence" value="ECO:0007669"/>
    <property type="project" value="TreeGrafter"/>
</dbReference>
<dbReference type="Pfam" id="PF26076">
    <property type="entry name" value="WHD_DDX60"/>
    <property type="match status" value="1"/>
</dbReference>
<keyword evidence="3" id="KW-0347">Helicase</keyword>
<keyword evidence="2" id="KW-0378">Hydrolase</keyword>
<organism evidence="8 9">
    <name type="scientific">Cylicocyclus nassatus</name>
    <name type="common">Nematode worm</name>
    <dbReference type="NCBI Taxonomy" id="53992"/>
    <lineage>
        <taxon>Eukaryota</taxon>
        <taxon>Metazoa</taxon>
        <taxon>Ecdysozoa</taxon>
        <taxon>Nematoda</taxon>
        <taxon>Chromadorea</taxon>
        <taxon>Rhabditida</taxon>
        <taxon>Rhabditina</taxon>
        <taxon>Rhabditomorpha</taxon>
        <taxon>Strongyloidea</taxon>
        <taxon>Strongylidae</taxon>
        <taxon>Cylicocyclus</taxon>
    </lineage>
</organism>
<dbReference type="InterPro" id="IPR011545">
    <property type="entry name" value="DEAD/DEAH_box_helicase_dom"/>
</dbReference>
<keyword evidence="1" id="KW-0547">Nucleotide-binding</keyword>
<dbReference type="Pfam" id="PF00271">
    <property type="entry name" value="Helicase_C"/>
    <property type="match status" value="1"/>
</dbReference>
<comment type="caution">
    <text evidence="8">The sequence shown here is derived from an EMBL/GenBank/DDBJ whole genome shotgun (WGS) entry which is preliminary data.</text>
</comment>
<evidence type="ECO:0000256" key="4">
    <source>
        <dbReference type="ARBA" id="ARBA00022840"/>
    </source>
</evidence>
<protein>
    <recommendedName>
        <fullName evidence="10">DEAD/DEAH box helicase</fullName>
    </recommendedName>
</protein>
<name>A0AA36GVN2_CYLNA</name>
<evidence type="ECO:0000256" key="5">
    <source>
        <dbReference type="SAM" id="MobiDB-lite"/>
    </source>
</evidence>
<dbReference type="InterPro" id="IPR001650">
    <property type="entry name" value="Helicase_C-like"/>
</dbReference>
<dbReference type="Pfam" id="PF23002">
    <property type="entry name" value="PIN-like_DDX60"/>
    <property type="match status" value="1"/>
</dbReference>
<dbReference type="InterPro" id="IPR027417">
    <property type="entry name" value="P-loop_NTPase"/>
</dbReference>
<reference evidence="8" key="1">
    <citation type="submission" date="2023-07" db="EMBL/GenBank/DDBJ databases">
        <authorList>
            <consortium name="CYATHOMIX"/>
        </authorList>
    </citation>
    <scope>NUCLEOTIDE SEQUENCE</scope>
    <source>
        <strain evidence="8">N/A</strain>
    </source>
</reference>
<feature type="region of interest" description="Disordered" evidence="5">
    <location>
        <begin position="45"/>
        <end position="72"/>
    </location>
</feature>
<dbReference type="Gene3D" id="3.40.50.300">
    <property type="entry name" value="P-loop containing nucleotide triphosphate hydrolases"/>
    <property type="match status" value="2"/>
</dbReference>
<keyword evidence="4" id="KW-0067">ATP-binding</keyword>
<evidence type="ECO:0000256" key="2">
    <source>
        <dbReference type="ARBA" id="ARBA00022801"/>
    </source>
</evidence>
<accession>A0AA36GVN2</accession>
<evidence type="ECO:0000313" key="9">
    <source>
        <dbReference type="Proteomes" id="UP001176961"/>
    </source>
</evidence>
<dbReference type="PROSITE" id="PS51194">
    <property type="entry name" value="HELICASE_CTER"/>
    <property type="match status" value="1"/>
</dbReference>
<dbReference type="GO" id="GO:0004386">
    <property type="term" value="F:helicase activity"/>
    <property type="evidence" value="ECO:0007669"/>
    <property type="project" value="UniProtKB-KW"/>
</dbReference>
<dbReference type="GO" id="GO:0005524">
    <property type="term" value="F:ATP binding"/>
    <property type="evidence" value="ECO:0007669"/>
    <property type="project" value="UniProtKB-KW"/>
</dbReference>
<dbReference type="PANTHER" id="PTHR44533">
    <property type="entry name" value="DEAD/H RNA HELICASE, PUTATIVE-RELATED"/>
    <property type="match status" value="1"/>
</dbReference>
<feature type="compositionally biased region" description="Acidic residues" evidence="5">
    <location>
        <begin position="1221"/>
        <end position="1234"/>
    </location>
</feature>
<dbReference type="SMART" id="SM00490">
    <property type="entry name" value="HELICc"/>
    <property type="match status" value="1"/>
</dbReference>
<dbReference type="InterPro" id="IPR059032">
    <property type="entry name" value="WHD_DDX60"/>
</dbReference>
<dbReference type="GO" id="GO:0016787">
    <property type="term" value="F:hydrolase activity"/>
    <property type="evidence" value="ECO:0007669"/>
    <property type="project" value="UniProtKB-KW"/>
</dbReference>
<feature type="domain" description="Helicase C-terminal" evidence="7">
    <location>
        <begin position="1228"/>
        <end position="1399"/>
    </location>
</feature>
<dbReference type="InterPro" id="IPR052431">
    <property type="entry name" value="SKI2_subfamily_helicases"/>
</dbReference>
<evidence type="ECO:0000256" key="1">
    <source>
        <dbReference type="ARBA" id="ARBA00022741"/>
    </source>
</evidence>
<sequence>MSGNWDDSGDSDGDVVVVEKPVILPRARQPSIAKSLEKAVILESSVAGSTKDSDASSDDESESVGSAASEESLETADEVLVLDFDTTTSMRKMITQFDCVYRNIISEFADVEIFAISLDSLVVECLAHSYHDWTLAGQSIVLTKQIDRFLQQFVDFGGKFKLIVFTDFASMFARDTTLAFARATAIAHICTGPFAKDLLYFSSPVDPEWAQFLHDLTPSFLMISVDNVTREACAQEDLDISPQLETIVLDVLSQAIPVVLLSSVVVNFSSVFAYYINPKLCIKYNWESFAAAHWECNSMLLKMSKSPTEDASSVTSVADLWTQIIIAAKKRCPRDSISEHFEALCCAVLLSALISSKRGPSRVYLPEKKGAKRGLDVIKDRRLLLTTATMFLEKLNFATVKFSFSDFWDGRMVIGCFDVICANEPILPYRIQEEFARLHNKAALTKPIATDTAEKLFDPIPEAPNPLSSLSVMYAVKSPLVDKYIPEMKTAHAETVFEDGRQQDYVALMQEKMSWKLRPIEEEFTKKVEVVTNEWQRKRANKARQQMSRWYEMFANSLEGRGTNLLVDFSRIPKGHAVIEDVSVDNAPKKAGKAWAGQKGGGGGKKGLKEAAKSKKDLILEANKKAKDSKLIEGEKNKIKFATQQGRNAVQFLERCYATFELPESKALCAYEILIREGRDLLGRLTGPENLEARRVQAVTFVGRLKDCLVTHWPHLDSKQKEQVVDLWTALGFEVPAGMKASAEAKMKRLDLGMNMIYYQLEYGGELIDIQSDPRKDDRVTGFAPDAWQRKMLDSVDRGNSAIIVAPTSAGKTFVSYYCIEKVLRASDDDVVVYVSPSKALINQVCGSVYARFRNKSMTRGKSLFGTLNPEHSQNPLQCQVLVTVPESLEALMLSTNPKVQEFVSHIKYVVFDEVHSIGASPEAHIWEHLLLLIQCPFLALSATIGNAAKLHAWLDNAEQSKTDHKRKVDLIIHHERYSELELSIMRVEKPQPIEANPNNDLEVASSATSDSIDGDMIEPFMPYGVFMPEKIRMFGIPDDQQLTARQILQLYTTMAAVDEKTKSEFEPCHFYGYKANEPLWLSRSALRKLENGLKQRLLQWLAEDEQKLKKVLDNLAKPIDEQLKHRAVPFNKEKLALENIVRIVDEMNEKNMLPAMCFNDDRSVCENLAIRLCKELEDREMEFMNSAEFKTKYAIKDEDKIAKLAKRKRDMADKKKGEKNEDEDEKNETEEIDPLAAQRARLKQVLAKFRLRGRGGGDQDLYDKMTERMRKGSRGRESTRMLLRLFERGIGYHHGALNNAEKGAVEVLYRSGHLAIIFTTSTLALGVNMPCKTVLFGVDTPLLTPLLFRQMSGRAGRRGFDHSGNVCFMSVPTSKMRRLLTASLSTLQGNPPFSTSFILRALSYVHAKDAIAEDHTGPISTFAERAKSALSLLQHSFSLFTRREAENGTLQKQLRLYAAYSIQLLRHLQLLTENCVGKNLAGLAASLAEVSTGEPGNLLFIHLLQRGAFHVMIKQTPDKNKLRLKMVTILANLFTRERLPHWFQMDDKSTYPAEAKNLIFLTGLPNEMQHLLDEYNEFAVSLYQKFMAAASSNHNLVAHEFAIGHYDAKDVFLKNELVPPVFEGYSHDSSFMPVINFNQKDHRGRKIWYNAFAVAFWVHESRQKLLTLNQIHVNQMWYLLHDFIAILQRLAEGLEAVARQQDPVAELVRDIYSEYYSKFCSAFGMKNKG</sequence>
<evidence type="ECO:0000313" key="8">
    <source>
        <dbReference type="EMBL" id="CAJ0598928.1"/>
    </source>
</evidence>
<dbReference type="Pfam" id="PF00270">
    <property type="entry name" value="DEAD"/>
    <property type="match status" value="1"/>
</dbReference>
<dbReference type="PANTHER" id="PTHR44533:SF4">
    <property type="entry name" value="DEAD_H RNA HELICASE, PUTATIVE-RELATED"/>
    <property type="match status" value="1"/>
</dbReference>
<dbReference type="InterPro" id="IPR055124">
    <property type="entry name" value="PIN-like_DDX60"/>
</dbReference>
<dbReference type="EMBL" id="CATQJL010000223">
    <property type="protein sequence ID" value="CAJ0598928.1"/>
    <property type="molecule type" value="Genomic_DNA"/>
</dbReference>
<evidence type="ECO:0000259" key="6">
    <source>
        <dbReference type="PROSITE" id="PS51192"/>
    </source>
</evidence>